<evidence type="ECO:0000313" key="1">
    <source>
        <dbReference type="EMBL" id="EIW83584.1"/>
    </source>
</evidence>
<dbReference type="Proteomes" id="UP000053558">
    <property type="component" value="Unassembled WGS sequence"/>
</dbReference>
<name>A0A5M3MXS8_CONPW</name>
<comment type="caution">
    <text evidence="1">The sequence shown here is derived from an EMBL/GenBank/DDBJ whole genome shotgun (WGS) entry which is preliminary data.</text>
</comment>
<organism evidence="1 2">
    <name type="scientific">Coniophora puteana (strain RWD-64-598)</name>
    <name type="common">Brown rot fungus</name>
    <dbReference type="NCBI Taxonomy" id="741705"/>
    <lineage>
        <taxon>Eukaryota</taxon>
        <taxon>Fungi</taxon>
        <taxon>Dikarya</taxon>
        <taxon>Basidiomycota</taxon>
        <taxon>Agaricomycotina</taxon>
        <taxon>Agaricomycetes</taxon>
        <taxon>Agaricomycetidae</taxon>
        <taxon>Boletales</taxon>
        <taxon>Coniophorineae</taxon>
        <taxon>Coniophoraceae</taxon>
        <taxon>Coniophora</taxon>
    </lineage>
</organism>
<accession>A0A5M3MXS8</accession>
<gene>
    <name evidence="1" type="ORF">CONPUDRAFT_135405</name>
</gene>
<reference evidence="2" key="1">
    <citation type="journal article" date="2012" name="Science">
        <title>The Paleozoic origin of enzymatic lignin decomposition reconstructed from 31 fungal genomes.</title>
        <authorList>
            <person name="Floudas D."/>
            <person name="Binder M."/>
            <person name="Riley R."/>
            <person name="Barry K."/>
            <person name="Blanchette R.A."/>
            <person name="Henrissat B."/>
            <person name="Martinez A.T."/>
            <person name="Otillar R."/>
            <person name="Spatafora J.W."/>
            <person name="Yadav J.S."/>
            <person name="Aerts A."/>
            <person name="Benoit I."/>
            <person name="Boyd A."/>
            <person name="Carlson A."/>
            <person name="Copeland A."/>
            <person name="Coutinho P.M."/>
            <person name="de Vries R.P."/>
            <person name="Ferreira P."/>
            <person name="Findley K."/>
            <person name="Foster B."/>
            <person name="Gaskell J."/>
            <person name="Glotzer D."/>
            <person name="Gorecki P."/>
            <person name="Heitman J."/>
            <person name="Hesse C."/>
            <person name="Hori C."/>
            <person name="Igarashi K."/>
            <person name="Jurgens J.A."/>
            <person name="Kallen N."/>
            <person name="Kersten P."/>
            <person name="Kohler A."/>
            <person name="Kuees U."/>
            <person name="Kumar T.K.A."/>
            <person name="Kuo A."/>
            <person name="LaButti K."/>
            <person name="Larrondo L.F."/>
            <person name="Lindquist E."/>
            <person name="Ling A."/>
            <person name="Lombard V."/>
            <person name="Lucas S."/>
            <person name="Lundell T."/>
            <person name="Martin R."/>
            <person name="McLaughlin D.J."/>
            <person name="Morgenstern I."/>
            <person name="Morin E."/>
            <person name="Murat C."/>
            <person name="Nagy L.G."/>
            <person name="Nolan M."/>
            <person name="Ohm R.A."/>
            <person name="Patyshakuliyeva A."/>
            <person name="Rokas A."/>
            <person name="Ruiz-Duenas F.J."/>
            <person name="Sabat G."/>
            <person name="Salamov A."/>
            <person name="Samejima M."/>
            <person name="Schmutz J."/>
            <person name="Slot J.C."/>
            <person name="St John F."/>
            <person name="Stenlid J."/>
            <person name="Sun H."/>
            <person name="Sun S."/>
            <person name="Syed K."/>
            <person name="Tsang A."/>
            <person name="Wiebenga A."/>
            <person name="Young D."/>
            <person name="Pisabarro A."/>
            <person name="Eastwood D.C."/>
            <person name="Martin F."/>
            <person name="Cullen D."/>
            <person name="Grigoriev I.V."/>
            <person name="Hibbett D.S."/>
        </authorList>
    </citation>
    <scope>NUCLEOTIDE SEQUENCE [LARGE SCALE GENOMIC DNA]</scope>
    <source>
        <strain evidence="2">RWD-64-598 SS2</strain>
    </source>
</reference>
<dbReference type="EMBL" id="JH711575">
    <property type="protein sequence ID" value="EIW83584.1"/>
    <property type="molecule type" value="Genomic_DNA"/>
</dbReference>
<dbReference type="AlphaFoldDB" id="A0A5M3MXS8"/>
<dbReference type="KEGG" id="cput:CONPUDRAFT_135405"/>
<dbReference type="RefSeq" id="XP_007765552.1">
    <property type="nucleotide sequence ID" value="XM_007767362.1"/>
</dbReference>
<dbReference type="OrthoDB" id="2603215at2759"/>
<keyword evidence="2" id="KW-1185">Reference proteome</keyword>
<proteinExistence type="predicted"/>
<dbReference type="GeneID" id="19200758"/>
<evidence type="ECO:0000313" key="2">
    <source>
        <dbReference type="Proteomes" id="UP000053558"/>
    </source>
</evidence>
<sequence>MMKLFRTFAVSTLEPSSQGSTPPMRNVYIPPRPVNPKTWACVGRPSGCAGREAGAGSMRGLRRPSFGCLILLFFYRRLTHWALC</sequence>
<protein>
    <submittedName>
        <fullName evidence="1">Uncharacterized protein</fullName>
    </submittedName>
</protein>